<keyword evidence="2 10" id="KW-0444">Lipid biosynthesis</keyword>
<protein>
    <recommendedName>
        <fullName evidence="10">Elongation of very long chain fatty acids protein</fullName>
        <ecNumber evidence="10">2.3.1.199</ecNumber>
    </recommendedName>
    <alternativeName>
        <fullName evidence="10">Very-long-chain 3-oxoacyl-CoA synthase</fullName>
    </alternativeName>
</protein>
<comment type="similarity">
    <text evidence="10">Belongs to the ELO family.</text>
</comment>
<evidence type="ECO:0000256" key="10">
    <source>
        <dbReference type="RuleBase" id="RU361115"/>
    </source>
</evidence>
<comment type="catalytic activity">
    <reaction evidence="10">
        <text>a very-long-chain acyl-CoA + malonyl-CoA + H(+) = a very-long-chain 3-oxoacyl-CoA + CO2 + CoA</text>
        <dbReference type="Rhea" id="RHEA:32727"/>
        <dbReference type="ChEBI" id="CHEBI:15378"/>
        <dbReference type="ChEBI" id="CHEBI:16526"/>
        <dbReference type="ChEBI" id="CHEBI:57287"/>
        <dbReference type="ChEBI" id="CHEBI:57384"/>
        <dbReference type="ChEBI" id="CHEBI:90725"/>
        <dbReference type="ChEBI" id="CHEBI:90736"/>
        <dbReference type="EC" id="2.3.1.199"/>
    </reaction>
</comment>
<dbReference type="GO" id="GO:0030148">
    <property type="term" value="P:sphingolipid biosynthetic process"/>
    <property type="evidence" value="ECO:0007669"/>
    <property type="project" value="TreeGrafter"/>
</dbReference>
<evidence type="ECO:0000313" key="11">
    <source>
        <dbReference type="EMBL" id="CAG7825357.1"/>
    </source>
</evidence>
<feature type="transmembrane region" description="Helical" evidence="10">
    <location>
        <begin position="182"/>
        <end position="202"/>
    </location>
</feature>
<dbReference type="Proteomes" id="UP000708208">
    <property type="component" value="Unassembled WGS sequence"/>
</dbReference>
<evidence type="ECO:0000256" key="5">
    <source>
        <dbReference type="ARBA" id="ARBA00022832"/>
    </source>
</evidence>
<keyword evidence="7 10" id="KW-0443">Lipid metabolism</keyword>
<keyword evidence="5 10" id="KW-0276">Fatty acid metabolism</keyword>
<feature type="transmembrane region" description="Helical" evidence="10">
    <location>
        <begin position="214"/>
        <end position="234"/>
    </location>
</feature>
<feature type="transmembrane region" description="Helical" evidence="10">
    <location>
        <begin position="82"/>
        <end position="99"/>
    </location>
</feature>
<dbReference type="OrthoDB" id="10259681at2759"/>
<keyword evidence="9 10" id="KW-0275">Fatty acid biosynthesis</keyword>
<keyword evidence="3 10" id="KW-0808">Transferase</keyword>
<evidence type="ECO:0000256" key="2">
    <source>
        <dbReference type="ARBA" id="ARBA00022516"/>
    </source>
</evidence>
<dbReference type="GO" id="GO:0042761">
    <property type="term" value="P:very long-chain fatty acid biosynthetic process"/>
    <property type="evidence" value="ECO:0007669"/>
    <property type="project" value="TreeGrafter"/>
</dbReference>
<reference evidence="11" key="1">
    <citation type="submission" date="2021-06" db="EMBL/GenBank/DDBJ databases">
        <authorList>
            <person name="Hodson N. C."/>
            <person name="Mongue J. A."/>
            <person name="Jaron S. K."/>
        </authorList>
    </citation>
    <scope>NUCLEOTIDE SEQUENCE</scope>
</reference>
<dbReference type="Pfam" id="PF01151">
    <property type="entry name" value="ELO"/>
    <property type="match status" value="1"/>
</dbReference>
<dbReference type="GO" id="GO:0009922">
    <property type="term" value="F:fatty acid elongase activity"/>
    <property type="evidence" value="ECO:0007669"/>
    <property type="project" value="UniProtKB-EC"/>
</dbReference>
<dbReference type="PROSITE" id="PS01188">
    <property type="entry name" value="ELO"/>
    <property type="match status" value="1"/>
</dbReference>
<accession>A0A8J2PDX3</accession>
<dbReference type="GO" id="GO:0005789">
    <property type="term" value="C:endoplasmic reticulum membrane"/>
    <property type="evidence" value="ECO:0007669"/>
    <property type="project" value="TreeGrafter"/>
</dbReference>
<dbReference type="InterPro" id="IPR030457">
    <property type="entry name" value="ELO_CS"/>
</dbReference>
<dbReference type="EC" id="2.3.1.199" evidence="10"/>
<organism evidence="11 12">
    <name type="scientific">Allacma fusca</name>
    <dbReference type="NCBI Taxonomy" id="39272"/>
    <lineage>
        <taxon>Eukaryota</taxon>
        <taxon>Metazoa</taxon>
        <taxon>Ecdysozoa</taxon>
        <taxon>Arthropoda</taxon>
        <taxon>Hexapoda</taxon>
        <taxon>Collembola</taxon>
        <taxon>Symphypleona</taxon>
        <taxon>Sminthuridae</taxon>
        <taxon>Allacma</taxon>
    </lineage>
</organism>
<feature type="transmembrane region" description="Helical" evidence="10">
    <location>
        <begin position="159"/>
        <end position="176"/>
    </location>
</feature>
<dbReference type="AlphaFoldDB" id="A0A8J2PDX3"/>
<evidence type="ECO:0000256" key="3">
    <source>
        <dbReference type="ARBA" id="ARBA00022679"/>
    </source>
</evidence>
<comment type="caution">
    <text evidence="11">The sequence shown here is derived from an EMBL/GenBank/DDBJ whole genome shotgun (WGS) entry which is preliminary data.</text>
</comment>
<keyword evidence="8 10" id="KW-0472">Membrane</keyword>
<evidence type="ECO:0000256" key="4">
    <source>
        <dbReference type="ARBA" id="ARBA00022692"/>
    </source>
</evidence>
<dbReference type="GO" id="GO:0019367">
    <property type="term" value="P:fatty acid elongation, saturated fatty acid"/>
    <property type="evidence" value="ECO:0007669"/>
    <property type="project" value="TreeGrafter"/>
</dbReference>
<evidence type="ECO:0000256" key="6">
    <source>
        <dbReference type="ARBA" id="ARBA00022989"/>
    </source>
</evidence>
<dbReference type="PANTHER" id="PTHR11157:SF17">
    <property type="entry name" value="ELONGATION OF VERY LONG CHAIN FATTY ACIDS PROTEIN 6"/>
    <property type="match status" value="1"/>
</dbReference>
<keyword evidence="6 10" id="KW-1133">Transmembrane helix</keyword>
<dbReference type="GO" id="GO:0034626">
    <property type="term" value="P:fatty acid elongation, polyunsaturated fatty acid"/>
    <property type="evidence" value="ECO:0007669"/>
    <property type="project" value="TreeGrafter"/>
</dbReference>
<sequence>MNFSLVNNTLEHFRDDFTIVAPLSQVSYIKVFDFESVEINKHRQWIGENWYISIYAAVIYVNLIFIGGHWMKNRQPFQLRRLLTAWNIGLALFSAIGFFRTAPEVFHILKQSNGFHQSVCSRDGHNAATAFWALLMTWSKLVELGDTAFIILKKQPLIFLHWYHHITVLVYVWASFETYEPSLRYFMSMNFFVHAIMYMYYAFKALRIKVPRNIAMMITCLQLSQMVIGVYVNLYLLYAKGKGETFCPDAASQGIHMALMMYASYFGLFANFFYRSYFGKTKKE</sequence>
<proteinExistence type="inferred from homology"/>
<feature type="transmembrane region" description="Helical" evidence="10">
    <location>
        <begin position="50"/>
        <end position="70"/>
    </location>
</feature>
<keyword evidence="12" id="KW-1185">Reference proteome</keyword>
<evidence type="ECO:0000256" key="8">
    <source>
        <dbReference type="ARBA" id="ARBA00023136"/>
    </source>
</evidence>
<dbReference type="PANTHER" id="PTHR11157">
    <property type="entry name" value="FATTY ACID ACYL TRANSFERASE-RELATED"/>
    <property type="match status" value="1"/>
</dbReference>
<name>A0A8J2PDX3_9HEXA</name>
<evidence type="ECO:0000256" key="1">
    <source>
        <dbReference type="ARBA" id="ARBA00004141"/>
    </source>
</evidence>
<feature type="transmembrane region" description="Helical" evidence="10">
    <location>
        <begin position="254"/>
        <end position="274"/>
    </location>
</feature>
<evidence type="ECO:0000256" key="7">
    <source>
        <dbReference type="ARBA" id="ARBA00023098"/>
    </source>
</evidence>
<keyword evidence="4 10" id="KW-0812">Transmembrane</keyword>
<gene>
    <name evidence="11" type="ORF">AFUS01_LOCUS35471</name>
</gene>
<dbReference type="EMBL" id="CAJVCH010535915">
    <property type="protein sequence ID" value="CAG7825357.1"/>
    <property type="molecule type" value="Genomic_DNA"/>
</dbReference>
<evidence type="ECO:0000256" key="9">
    <source>
        <dbReference type="ARBA" id="ARBA00023160"/>
    </source>
</evidence>
<dbReference type="GO" id="GO:0034625">
    <property type="term" value="P:fatty acid elongation, monounsaturated fatty acid"/>
    <property type="evidence" value="ECO:0007669"/>
    <property type="project" value="TreeGrafter"/>
</dbReference>
<dbReference type="InterPro" id="IPR002076">
    <property type="entry name" value="ELO_fam"/>
</dbReference>
<evidence type="ECO:0000313" key="12">
    <source>
        <dbReference type="Proteomes" id="UP000708208"/>
    </source>
</evidence>
<comment type="subcellular location">
    <subcellularLocation>
        <location evidence="1">Membrane</location>
        <topology evidence="1">Multi-pass membrane protein</topology>
    </subcellularLocation>
</comment>